<evidence type="ECO:0000256" key="2">
    <source>
        <dbReference type="ARBA" id="ARBA00022729"/>
    </source>
</evidence>
<keyword evidence="2 5" id="KW-0732">Signal</keyword>
<keyword evidence="9" id="KW-1185">Reference proteome</keyword>
<dbReference type="Gene3D" id="3.40.50.1820">
    <property type="entry name" value="alpha/beta hydrolase"/>
    <property type="match status" value="1"/>
</dbReference>
<feature type="compositionally biased region" description="Polar residues" evidence="4">
    <location>
        <begin position="528"/>
        <end position="538"/>
    </location>
</feature>
<protein>
    <submittedName>
        <fullName evidence="8">TAP-like protein</fullName>
    </submittedName>
</protein>
<evidence type="ECO:0000256" key="3">
    <source>
        <dbReference type="ARBA" id="ARBA00022801"/>
    </source>
</evidence>
<dbReference type="EMBL" id="VFML01000001">
    <property type="protein sequence ID" value="TQJ02241.1"/>
    <property type="molecule type" value="Genomic_DNA"/>
</dbReference>
<evidence type="ECO:0000256" key="1">
    <source>
        <dbReference type="ARBA" id="ARBA00010088"/>
    </source>
</evidence>
<comment type="similarity">
    <text evidence="1">Belongs to the peptidase S33 family.</text>
</comment>
<dbReference type="AlphaFoldDB" id="A0A542DGS8"/>
<dbReference type="InterPro" id="IPR013595">
    <property type="entry name" value="Pept_S33_TAP-like_C"/>
</dbReference>
<dbReference type="InterPro" id="IPR000073">
    <property type="entry name" value="AB_hydrolase_1"/>
</dbReference>
<dbReference type="Proteomes" id="UP000320876">
    <property type="component" value="Unassembled WGS sequence"/>
</dbReference>
<keyword evidence="3" id="KW-0378">Hydrolase</keyword>
<evidence type="ECO:0000259" key="7">
    <source>
        <dbReference type="Pfam" id="PF08386"/>
    </source>
</evidence>
<dbReference type="InterPro" id="IPR051601">
    <property type="entry name" value="Serine_prot/Carboxylest_S33"/>
</dbReference>
<evidence type="ECO:0000313" key="9">
    <source>
        <dbReference type="Proteomes" id="UP000320876"/>
    </source>
</evidence>
<dbReference type="PANTHER" id="PTHR43248:SF29">
    <property type="entry name" value="TRIPEPTIDYL AMINOPEPTIDASE"/>
    <property type="match status" value="1"/>
</dbReference>
<name>A0A542DGS8_AMYCI</name>
<dbReference type="SUPFAM" id="SSF53474">
    <property type="entry name" value="alpha/beta-Hydrolases"/>
    <property type="match status" value="1"/>
</dbReference>
<organism evidence="8 9">
    <name type="scientific">Amycolatopsis cihanbeyliensis</name>
    <dbReference type="NCBI Taxonomy" id="1128664"/>
    <lineage>
        <taxon>Bacteria</taxon>
        <taxon>Bacillati</taxon>
        <taxon>Actinomycetota</taxon>
        <taxon>Actinomycetes</taxon>
        <taxon>Pseudonocardiales</taxon>
        <taxon>Pseudonocardiaceae</taxon>
        <taxon>Amycolatopsis</taxon>
    </lineage>
</organism>
<comment type="caution">
    <text evidence="8">The sequence shown here is derived from an EMBL/GenBank/DDBJ whole genome shotgun (WGS) entry which is preliminary data.</text>
</comment>
<evidence type="ECO:0000256" key="5">
    <source>
        <dbReference type="SAM" id="SignalP"/>
    </source>
</evidence>
<feature type="region of interest" description="Disordered" evidence="4">
    <location>
        <begin position="523"/>
        <end position="556"/>
    </location>
</feature>
<feature type="compositionally biased region" description="Basic and acidic residues" evidence="4">
    <location>
        <begin position="539"/>
        <end position="556"/>
    </location>
</feature>
<evidence type="ECO:0000259" key="6">
    <source>
        <dbReference type="Pfam" id="PF00561"/>
    </source>
</evidence>
<dbReference type="PANTHER" id="PTHR43248">
    <property type="entry name" value="2-SUCCINYL-6-HYDROXY-2,4-CYCLOHEXADIENE-1-CARBOXYLATE SYNTHASE"/>
    <property type="match status" value="1"/>
</dbReference>
<proteinExistence type="inferred from homology"/>
<evidence type="ECO:0000313" key="8">
    <source>
        <dbReference type="EMBL" id="TQJ02241.1"/>
    </source>
</evidence>
<feature type="chain" id="PRO_5039027704" evidence="5">
    <location>
        <begin position="34"/>
        <end position="556"/>
    </location>
</feature>
<dbReference type="Pfam" id="PF00561">
    <property type="entry name" value="Abhydrolase_1"/>
    <property type="match status" value="1"/>
</dbReference>
<accession>A0A542DGS8</accession>
<feature type="domain" description="AB hydrolase-1" evidence="6">
    <location>
        <begin position="112"/>
        <end position="303"/>
    </location>
</feature>
<feature type="signal peptide" evidence="5">
    <location>
        <begin position="1"/>
        <end position="33"/>
    </location>
</feature>
<dbReference type="InterPro" id="IPR029058">
    <property type="entry name" value="AB_hydrolase_fold"/>
</dbReference>
<sequence length="556" mass="60469">MNIRRGMKCRRGVVAVAGTAVAMGLVTAPAAEASPAEASALAQYYQQQMSWAPCEPGTPPPGIPPEEWEKLWRGMECATVTVPMDYREPDNGRLSIAVSRREATDPAKRQGVLLLNPGGPGGSGMLMPNNLAENNEVADSFDLIGFDPRGVGRSTRLQCEAGQWLERQTRPTDDRFPAIAAAALDRERACQRAGGGLRPHISTANTARDMDVIRAALGEKKINYLGFSYGTYLGAVYGSLFPGGLNRSVLDSSMHPDWLYYEQSKQQAVAARENFDAWAAWVGERNDTYHLGDSAQQVRANLETLRERLAAEPVPWPEQPDYVQIDGTLFDMMLGYETPYRAGWALFAELVIKIKNAVGGELPADAGKALATFADYAIPETHSGVFPTVTCEADWSADLNTYFDQMRVFRERYPYGPGASAAEPTECTFRSFTPPEPITDLKRDGYPVGVVVQAEFDPSTQYDGGPAMASRLENNLISVADEGAHGLYGRNDCATRKIDDYLINGVLPGSHIVCAGTSPPDVPVDGSATRSAPRPTSSLEERAADLIETSKLDRTF</sequence>
<feature type="domain" description="Peptidase S33 tripeptidyl aminopeptidase-like C-terminal" evidence="7">
    <location>
        <begin position="422"/>
        <end position="514"/>
    </location>
</feature>
<gene>
    <name evidence="8" type="ORF">FB471_1963</name>
</gene>
<dbReference type="GO" id="GO:0016787">
    <property type="term" value="F:hydrolase activity"/>
    <property type="evidence" value="ECO:0007669"/>
    <property type="project" value="UniProtKB-KW"/>
</dbReference>
<evidence type="ECO:0000256" key="4">
    <source>
        <dbReference type="SAM" id="MobiDB-lite"/>
    </source>
</evidence>
<reference evidence="8 9" key="1">
    <citation type="submission" date="2019-06" db="EMBL/GenBank/DDBJ databases">
        <title>Sequencing the genomes of 1000 actinobacteria strains.</title>
        <authorList>
            <person name="Klenk H.-P."/>
        </authorList>
    </citation>
    <scope>NUCLEOTIDE SEQUENCE [LARGE SCALE GENOMIC DNA]</scope>
    <source>
        <strain evidence="8 9">DSM 45679</strain>
    </source>
</reference>
<dbReference type="Pfam" id="PF08386">
    <property type="entry name" value="Abhydrolase_4"/>
    <property type="match status" value="1"/>
</dbReference>